<evidence type="ECO:0000256" key="2">
    <source>
        <dbReference type="ARBA" id="ARBA00022617"/>
    </source>
</evidence>
<keyword evidence="4 8" id="KW-0560">Oxidoreductase</keyword>
<dbReference type="KEGG" id="rgr:FZ934_26145"/>
<organism evidence="8 9">
    <name type="scientific">Rhizobium grahamii</name>
    <dbReference type="NCBI Taxonomy" id="1120045"/>
    <lineage>
        <taxon>Bacteria</taxon>
        <taxon>Pseudomonadati</taxon>
        <taxon>Pseudomonadota</taxon>
        <taxon>Alphaproteobacteria</taxon>
        <taxon>Hyphomicrobiales</taxon>
        <taxon>Rhizobiaceae</taxon>
        <taxon>Rhizobium/Agrobacterium group</taxon>
        <taxon>Rhizobium</taxon>
    </lineage>
</organism>
<evidence type="ECO:0000313" key="8">
    <source>
        <dbReference type="EMBL" id="QFY63708.1"/>
    </source>
</evidence>
<protein>
    <submittedName>
        <fullName evidence="8">Precorrin-3B synthase</fullName>
        <ecNumber evidence="8">1.14.13.83</ecNumber>
    </submittedName>
</protein>
<dbReference type="GO" id="GO:0046872">
    <property type="term" value="F:metal ion binding"/>
    <property type="evidence" value="ECO:0007669"/>
    <property type="project" value="UniProtKB-KW"/>
</dbReference>
<dbReference type="InterPro" id="IPR051329">
    <property type="entry name" value="NIR_SIR_4Fe-4S"/>
</dbReference>
<dbReference type="Pfam" id="PF03460">
    <property type="entry name" value="NIR_SIR_ferr"/>
    <property type="match status" value="1"/>
</dbReference>
<dbReference type="OrthoDB" id="7459360at2"/>
<keyword evidence="1" id="KW-0004">4Fe-4S</keyword>
<dbReference type="InterPro" id="IPR012798">
    <property type="entry name" value="Cbl_synth_CobG-like"/>
</dbReference>
<dbReference type="Gene3D" id="3.30.413.10">
    <property type="entry name" value="Sulfite Reductase Hemoprotein, domain 1"/>
    <property type="match status" value="1"/>
</dbReference>
<evidence type="ECO:0000256" key="1">
    <source>
        <dbReference type="ARBA" id="ARBA00022485"/>
    </source>
</evidence>
<name>A0A5Q0CCY1_9HYPH</name>
<dbReference type="PANTHER" id="PTHR32439">
    <property type="entry name" value="FERREDOXIN--NITRITE REDUCTASE, CHLOROPLASTIC"/>
    <property type="match status" value="1"/>
</dbReference>
<dbReference type="InterPro" id="IPR036136">
    <property type="entry name" value="Nit/Sulf_reduc_fer-like_dom_sf"/>
</dbReference>
<dbReference type="EC" id="1.14.13.83" evidence="8"/>
<dbReference type="NCBIfam" id="TIGR02435">
    <property type="entry name" value="CobG"/>
    <property type="match status" value="1"/>
</dbReference>
<geneLocation type="plasmid" evidence="8 9">
    <name>unnamed</name>
</geneLocation>
<evidence type="ECO:0000256" key="5">
    <source>
        <dbReference type="ARBA" id="ARBA00023004"/>
    </source>
</evidence>
<evidence type="ECO:0000259" key="7">
    <source>
        <dbReference type="Pfam" id="PF03460"/>
    </source>
</evidence>
<keyword evidence="2" id="KW-0349">Heme</keyword>
<dbReference type="InterPro" id="IPR005117">
    <property type="entry name" value="NiRdtase/SiRdtase_haem-b_fer"/>
</dbReference>
<accession>A0A5Q0CCY1</accession>
<keyword evidence="9" id="KW-1185">Reference proteome</keyword>
<dbReference type="AlphaFoldDB" id="A0A5Q0CCY1"/>
<feature type="domain" description="Nitrite/Sulfite reductase ferredoxin-like" evidence="7">
    <location>
        <begin position="28"/>
        <end position="94"/>
    </location>
</feature>
<dbReference type="Gene3D" id="3.90.480.20">
    <property type="match status" value="1"/>
</dbReference>
<sequence>MASAQSHHTDAGVVAASRRGACPSLAEPMQTGDGLLVRLRSRHGVLTLQQCRALGEAALRFGNGLLEITARGSIQIRGLTPERIGPLAAALHEAAIEIPKGPAIELPPLHGLFHENANAAALEDLVRQRLTALLDSKKLAAKLSIVIDGGGPFGLSAVPADIRLEAIGPERWLVLINTDGPKPLPVALGNAGEAVDCLEKLLRFLAENGGARWRDIPPDRLHATFPALQESSETVILAAPDAPLGPVQIDSAAIAYGLRARFGQMRAADLIGFVDDISHLNIQSLRPGPGRCLFLAGLAKSDIDTVADAARRHGLSTDANDPSIKMAACAGAGACASGYYHTRVLGEAMIDRWPGILDGSLAVHMSGCVKGCAERRAALTFAGVDGGYHVVLSGRASDPPDALIAGGDVESAIERLARLIEAEKQGGETTASCLARLGKKRIVGALRQE</sequence>
<evidence type="ECO:0000256" key="4">
    <source>
        <dbReference type="ARBA" id="ARBA00023002"/>
    </source>
</evidence>
<dbReference type="GO" id="GO:0051539">
    <property type="term" value="F:4 iron, 4 sulfur cluster binding"/>
    <property type="evidence" value="ECO:0007669"/>
    <property type="project" value="UniProtKB-KW"/>
</dbReference>
<gene>
    <name evidence="8" type="primary">cobG</name>
    <name evidence="8" type="ORF">FZ934_26145</name>
</gene>
<evidence type="ECO:0000256" key="3">
    <source>
        <dbReference type="ARBA" id="ARBA00022723"/>
    </source>
</evidence>
<keyword evidence="6" id="KW-0411">Iron-sulfur</keyword>
<dbReference type="EMBL" id="CP043499">
    <property type="protein sequence ID" value="QFY63708.1"/>
    <property type="molecule type" value="Genomic_DNA"/>
</dbReference>
<keyword evidence="8" id="KW-0614">Plasmid</keyword>
<evidence type="ECO:0000256" key="6">
    <source>
        <dbReference type="ARBA" id="ARBA00023014"/>
    </source>
</evidence>
<keyword evidence="5" id="KW-0408">Iron</keyword>
<keyword evidence="3" id="KW-0479">Metal-binding</keyword>
<dbReference type="PANTHER" id="PTHR32439:SF9">
    <property type="entry name" value="BLR3264 PROTEIN"/>
    <property type="match status" value="1"/>
</dbReference>
<dbReference type="SUPFAM" id="SSF56014">
    <property type="entry name" value="Nitrite and sulphite reductase 4Fe-4S domain-like"/>
    <property type="match status" value="1"/>
</dbReference>
<dbReference type="GO" id="GO:0043818">
    <property type="term" value="F:precorrin-3B synthase activity"/>
    <property type="evidence" value="ECO:0007669"/>
    <property type="project" value="UniProtKB-EC"/>
</dbReference>
<reference evidence="8 9" key="1">
    <citation type="submission" date="2019-08" db="EMBL/GenBank/DDBJ databases">
        <title>Prosopis cineraria nodule microbiome.</title>
        <authorList>
            <person name="Ali R."/>
            <person name="Chaluvadi S.R."/>
            <person name="Wang X."/>
        </authorList>
    </citation>
    <scope>NUCLEOTIDE SEQUENCE [LARGE SCALE GENOMIC DNA]</scope>
    <source>
        <strain evidence="8 9">BG7</strain>
        <plasmid evidence="8 9">unnamed</plasmid>
    </source>
</reference>
<dbReference type="InterPro" id="IPR045854">
    <property type="entry name" value="NO2/SO3_Rdtase_4Fe4S_sf"/>
</dbReference>
<dbReference type="Proteomes" id="UP000326881">
    <property type="component" value="Plasmid unnamed"/>
</dbReference>
<evidence type="ECO:0000313" key="9">
    <source>
        <dbReference type="Proteomes" id="UP000326881"/>
    </source>
</evidence>
<proteinExistence type="predicted"/>
<dbReference type="SUPFAM" id="SSF55124">
    <property type="entry name" value="Nitrite/Sulfite reductase N-terminal domain-like"/>
    <property type="match status" value="2"/>
</dbReference>